<organism evidence="2 3">
    <name type="scientific">Maribacter luteus</name>
    <dbReference type="NCBI Taxonomy" id="2594478"/>
    <lineage>
        <taxon>Bacteria</taxon>
        <taxon>Pseudomonadati</taxon>
        <taxon>Bacteroidota</taxon>
        <taxon>Flavobacteriia</taxon>
        <taxon>Flavobacteriales</taxon>
        <taxon>Flavobacteriaceae</taxon>
        <taxon>Maribacter</taxon>
    </lineage>
</organism>
<keyword evidence="3" id="KW-1185">Reference proteome</keyword>
<sequence length="142" mass="16955">MAKQRSLFWNLIIVLTVIVCFMAFLMHYKNWTKIEDDQFKILSGFYYKKLKYSEMDSVLWVDKIPPMERLNGFSAFEKEKGIFREFKDSLTNEKVNVYVDNFSDRKIKIVYKDSAKLYLNYKDSLETIRLFDVLKGKVQSAD</sequence>
<protein>
    <submittedName>
        <fullName evidence="2">Uncharacterized protein</fullName>
    </submittedName>
</protein>
<dbReference type="RefSeq" id="WP_154365694.1">
    <property type="nucleotide sequence ID" value="NZ_WKJH01000005.1"/>
</dbReference>
<comment type="caution">
    <text evidence="2">The sequence shown here is derived from an EMBL/GenBank/DDBJ whole genome shotgun (WGS) entry which is preliminary data.</text>
</comment>
<dbReference type="OrthoDB" id="1441845at2"/>
<feature type="transmembrane region" description="Helical" evidence="1">
    <location>
        <begin position="7"/>
        <end position="28"/>
    </location>
</feature>
<dbReference type="AlphaFoldDB" id="A0A6I2MK42"/>
<keyword evidence="1" id="KW-0812">Transmembrane</keyword>
<evidence type="ECO:0000256" key="1">
    <source>
        <dbReference type="SAM" id="Phobius"/>
    </source>
</evidence>
<evidence type="ECO:0000313" key="3">
    <source>
        <dbReference type="Proteomes" id="UP000443153"/>
    </source>
</evidence>
<gene>
    <name evidence="2" type="ORF">GJ691_08170</name>
</gene>
<evidence type="ECO:0000313" key="2">
    <source>
        <dbReference type="EMBL" id="MRX64143.1"/>
    </source>
</evidence>
<accession>A0A6I2MK42</accession>
<reference evidence="2 3" key="1">
    <citation type="submission" date="2019-11" db="EMBL/GenBank/DDBJ databases">
        <title>Maribacter lutea sp. nov., a marine bacterium isolated from intertidal sand.</title>
        <authorList>
            <person name="Liu A."/>
        </authorList>
    </citation>
    <scope>NUCLEOTIDE SEQUENCE [LARGE SCALE GENOMIC DNA]</scope>
    <source>
        <strain evidence="2 3">RZ05</strain>
    </source>
</reference>
<keyword evidence="1" id="KW-0472">Membrane</keyword>
<keyword evidence="1" id="KW-1133">Transmembrane helix</keyword>
<proteinExistence type="predicted"/>
<dbReference type="EMBL" id="WKJH01000005">
    <property type="protein sequence ID" value="MRX64143.1"/>
    <property type="molecule type" value="Genomic_DNA"/>
</dbReference>
<name>A0A6I2MK42_9FLAO</name>
<dbReference type="Proteomes" id="UP000443153">
    <property type="component" value="Unassembled WGS sequence"/>
</dbReference>